<proteinExistence type="predicted"/>
<dbReference type="AlphaFoldDB" id="A0A383EPW3"/>
<organism evidence="2">
    <name type="scientific">marine metagenome</name>
    <dbReference type="NCBI Taxonomy" id="408172"/>
    <lineage>
        <taxon>unclassified sequences</taxon>
        <taxon>metagenomes</taxon>
        <taxon>ecological metagenomes</taxon>
    </lineage>
</organism>
<dbReference type="NCBIfam" id="TIGR01764">
    <property type="entry name" value="excise"/>
    <property type="match status" value="1"/>
</dbReference>
<dbReference type="Pfam" id="PF12728">
    <property type="entry name" value="HTH_17"/>
    <property type="match status" value="1"/>
</dbReference>
<dbReference type="InterPro" id="IPR009061">
    <property type="entry name" value="DNA-bd_dom_put_sf"/>
</dbReference>
<gene>
    <name evidence="2" type="ORF">METZ01_LOCUS511468</name>
</gene>
<reference evidence="2" key="1">
    <citation type="submission" date="2018-05" db="EMBL/GenBank/DDBJ databases">
        <authorList>
            <person name="Lanie J.A."/>
            <person name="Ng W.-L."/>
            <person name="Kazmierczak K.M."/>
            <person name="Andrzejewski T.M."/>
            <person name="Davidsen T.M."/>
            <person name="Wayne K.J."/>
            <person name="Tettelin H."/>
            <person name="Glass J.I."/>
            <person name="Rusch D."/>
            <person name="Podicherti R."/>
            <person name="Tsui H.-C.T."/>
            <person name="Winkler M.E."/>
        </authorList>
    </citation>
    <scope>NUCLEOTIDE SEQUENCE</scope>
</reference>
<feature type="domain" description="Helix-turn-helix" evidence="1">
    <location>
        <begin position="15"/>
        <end position="53"/>
    </location>
</feature>
<dbReference type="InterPro" id="IPR041657">
    <property type="entry name" value="HTH_17"/>
</dbReference>
<dbReference type="SUPFAM" id="SSF46955">
    <property type="entry name" value="Putative DNA-binding domain"/>
    <property type="match status" value="1"/>
</dbReference>
<evidence type="ECO:0000259" key="1">
    <source>
        <dbReference type="Pfam" id="PF12728"/>
    </source>
</evidence>
<dbReference type="GO" id="GO:0003677">
    <property type="term" value="F:DNA binding"/>
    <property type="evidence" value="ECO:0007669"/>
    <property type="project" value="InterPro"/>
</dbReference>
<sequence length="72" mass="8208">MNENGGIPSLLTGELLNTGELARRLGCTERHIFNLIRRGQLPHIRVGRLVRFNWPTVLRVLEERGTLTYGKP</sequence>
<dbReference type="InterPro" id="IPR010093">
    <property type="entry name" value="SinI_DNA-bd"/>
</dbReference>
<dbReference type="EMBL" id="UINC01227642">
    <property type="protein sequence ID" value="SVE58614.1"/>
    <property type="molecule type" value="Genomic_DNA"/>
</dbReference>
<accession>A0A383EPW3</accession>
<protein>
    <recommendedName>
        <fullName evidence="1">Helix-turn-helix domain-containing protein</fullName>
    </recommendedName>
</protein>
<evidence type="ECO:0000313" key="2">
    <source>
        <dbReference type="EMBL" id="SVE58614.1"/>
    </source>
</evidence>
<name>A0A383EPW3_9ZZZZ</name>